<protein>
    <recommendedName>
        <fullName evidence="2">N-acetylglucosaminylphosphatidylinositol deacetylase</fullName>
        <ecNumber evidence="2">3.5.1.89</ecNumber>
    </recommendedName>
</protein>
<reference evidence="4" key="2">
    <citation type="submission" date="2025-09" db="UniProtKB">
        <authorList>
            <consortium name="Ensembl"/>
        </authorList>
    </citation>
    <scope>IDENTIFICATION</scope>
</reference>
<dbReference type="Gene3D" id="3.40.50.10320">
    <property type="entry name" value="LmbE-like"/>
    <property type="match status" value="1"/>
</dbReference>
<dbReference type="InterPro" id="IPR024078">
    <property type="entry name" value="LmbE-like_dom_sf"/>
</dbReference>
<dbReference type="Ensembl" id="ENSCCRT00000014552.2">
    <property type="protein sequence ID" value="ENSCCRP00000013294.2"/>
    <property type="gene ID" value="ENSCCRG00000007679.2"/>
</dbReference>
<proteinExistence type="inferred from homology"/>
<keyword evidence="3" id="KW-1133">Transmembrane helix</keyword>
<evidence type="ECO:0000313" key="4">
    <source>
        <dbReference type="Ensembl" id="ENSCCRP00000013294.2"/>
    </source>
</evidence>
<dbReference type="OMA" id="VSRYMWF"/>
<organism evidence="4 5">
    <name type="scientific">Cyprinus carpio carpio</name>
    <dbReference type="NCBI Taxonomy" id="630221"/>
    <lineage>
        <taxon>Eukaryota</taxon>
        <taxon>Metazoa</taxon>
        <taxon>Chordata</taxon>
        <taxon>Craniata</taxon>
        <taxon>Vertebrata</taxon>
        <taxon>Euteleostomi</taxon>
        <taxon>Actinopterygii</taxon>
        <taxon>Neopterygii</taxon>
        <taxon>Teleostei</taxon>
        <taxon>Ostariophysi</taxon>
        <taxon>Cypriniformes</taxon>
        <taxon>Cyprinidae</taxon>
        <taxon>Cyprininae</taxon>
        <taxon>Cyprinus</taxon>
    </lineage>
</organism>
<dbReference type="PANTHER" id="PTHR12993:SF11">
    <property type="entry name" value="N-ACETYLGLUCOSAMINYL-PHOSPHATIDYLINOSITOL DE-N-ACETYLASE"/>
    <property type="match status" value="1"/>
</dbReference>
<keyword evidence="5" id="KW-1185">Reference proteome</keyword>
<dbReference type="EC" id="3.5.1.89" evidence="2"/>
<evidence type="ECO:0000256" key="3">
    <source>
        <dbReference type="SAM" id="Phobius"/>
    </source>
</evidence>
<dbReference type="UniPathway" id="UPA00196"/>
<dbReference type="GeneTree" id="ENSGT00390000018434"/>
<dbReference type="GO" id="GO:0016020">
    <property type="term" value="C:membrane"/>
    <property type="evidence" value="ECO:0007669"/>
    <property type="project" value="GOC"/>
</dbReference>
<accession>A0A8C0YS68</accession>
<reference evidence="4" key="1">
    <citation type="submission" date="2025-08" db="UniProtKB">
        <authorList>
            <consortium name="Ensembl"/>
        </authorList>
    </citation>
    <scope>IDENTIFICATION</scope>
</reference>
<dbReference type="GO" id="GO:0000225">
    <property type="term" value="F:N-acetylglucosaminylphosphatidylinositol deacetylase activity"/>
    <property type="evidence" value="ECO:0007669"/>
    <property type="project" value="UniProtKB-EC"/>
</dbReference>
<keyword evidence="3" id="KW-0472">Membrane</keyword>
<dbReference type="GO" id="GO:0005783">
    <property type="term" value="C:endoplasmic reticulum"/>
    <property type="evidence" value="ECO:0007669"/>
    <property type="project" value="TreeGrafter"/>
</dbReference>
<dbReference type="PANTHER" id="PTHR12993">
    <property type="entry name" value="N-ACETYLGLUCOSAMINYL-PHOSPHATIDYLINOSITOL DE-N-ACETYLASE-RELATED"/>
    <property type="match status" value="1"/>
</dbReference>
<evidence type="ECO:0000256" key="1">
    <source>
        <dbReference type="ARBA" id="ARBA00006066"/>
    </source>
</evidence>
<sequence length="347" mass="39652">MKRCDVQTLPTGSLHPTQTWITGKMRFIKIILQRNHWSGNDVPHGLFHGAGEMFVFVTIILVFVAYTISIKFVYYRYGQLWPHLRNKISTPLYTVGNSNFCPTHVRSSASTRKSEDEKPRVTASETRALLVTAHPDDECMFFAPTVLKLVESHAALYLLCLSTGNYNNQGLQRKRELLDSCAVLGIPSDHVTIIDDKELPDDPAVQWSTALISSLILKHIRNYSISVVLTFDGRGVSGHANHIAIYKTLRHLASAGRLPQGCQIFSLHSISLLRKYLSVLELPVSWLFPSDFCCLIGREEYKRAKRAMLCHRSQLLWFRRLYILFSRYMFVNTFQAITVETKNVKIY</sequence>
<dbReference type="SUPFAM" id="SSF102588">
    <property type="entry name" value="LmbE-like"/>
    <property type="match status" value="1"/>
</dbReference>
<keyword evidence="3" id="KW-0812">Transmembrane</keyword>
<dbReference type="InterPro" id="IPR003737">
    <property type="entry name" value="GlcNAc_PI_deacetylase-related"/>
</dbReference>
<evidence type="ECO:0000256" key="2">
    <source>
        <dbReference type="ARBA" id="ARBA00012176"/>
    </source>
</evidence>
<feature type="transmembrane region" description="Helical" evidence="3">
    <location>
        <begin position="53"/>
        <end position="75"/>
    </location>
</feature>
<dbReference type="GO" id="GO:0006506">
    <property type="term" value="P:GPI anchor biosynthetic process"/>
    <property type="evidence" value="ECO:0007669"/>
    <property type="project" value="UniProtKB-UniPathway"/>
</dbReference>
<dbReference type="Pfam" id="PF02585">
    <property type="entry name" value="PIG-L"/>
    <property type="match status" value="1"/>
</dbReference>
<evidence type="ECO:0000313" key="5">
    <source>
        <dbReference type="Proteomes" id="UP001108240"/>
    </source>
</evidence>
<comment type="similarity">
    <text evidence="1">Belongs to the PIGL family.</text>
</comment>
<dbReference type="AlphaFoldDB" id="A0A8C0YS68"/>
<dbReference type="Proteomes" id="UP001108240">
    <property type="component" value="Unplaced"/>
</dbReference>
<name>A0A8C0YS68_CYPCA</name>